<evidence type="ECO:0000313" key="8">
    <source>
        <dbReference type="EMBL" id="CAF1331080.1"/>
    </source>
</evidence>
<sequence>MPVNGYEFNANDETSWYFGQLSRSETNDLLHDQEPGTFLIRDSATLKGDFVLCVREGTKTMHYIINKIEEDGETPRYKIGSNFFDSMPTLLRHYTTHYLDTTQLLKPLPKPNTLTTSQNQRDSISSSITNVDTSLSEESTKVDSPCHHSSKVISQATLILPAKARVIKDRIPSLYDKRSLRLQIGDLLIVNRAESNGQCEGTLIKTNRQGTFPFTYVEFLDDENEQTSHQL</sequence>
<feature type="domain" description="SH3" evidence="7">
    <location>
        <begin position="159"/>
        <end position="222"/>
    </location>
</feature>
<dbReference type="InterPro" id="IPR036028">
    <property type="entry name" value="SH3-like_dom_sf"/>
</dbReference>
<evidence type="ECO:0000256" key="2">
    <source>
        <dbReference type="ARBA" id="ARBA00022999"/>
    </source>
</evidence>
<dbReference type="PROSITE" id="PS50001">
    <property type="entry name" value="SH2"/>
    <property type="match status" value="1"/>
</dbReference>
<dbReference type="GO" id="GO:0005737">
    <property type="term" value="C:cytoplasm"/>
    <property type="evidence" value="ECO:0007669"/>
    <property type="project" value="TreeGrafter"/>
</dbReference>
<gene>
    <name evidence="8" type="ORF">EDS130_LOCUS32191</name>
    <name evidence="9" type="ORF">XAT740_LOCUS42477</name>
</gene>
<feature type="region of interest" description="Disordered" evidence="5">
    <location>
        <begin position="114"/>
        <end position="146"/>
    </location>
</feature>
<dbReference type="EMBL" id="CAJNOR010005100">
    <property type="protein sequence ID" value="CAF1545296.1"/>
    <property type="molecule type" value="Genomic_DNA"/>
</dbReference>
<evidence type="ECO:0000256" key="3">
    <source>
        <dbReference type="PROSITE-ProRule" id="PRU00191"/>
    </source>
</evidence>
<dbReference type="InterPro" id="IPR036860">
    <property type="entry name" value="SH2_dom_sf"/>
</dbReference>
<keyword evidence="10" id="KW-1185">Reference proteome</keyword>
<evidence type="ECO:0000259" key="7">
    <source>
        <dbReference type="PROSITE" id="PS50002"/>
    </source>
</evidence>
<dbReference type="InterPro" id="IPR001452">
    <property type="entry name" value="SH3_domain"/>
</dbReference>
<proteinExistence type="predicted"/>
<dbReference type="Proteomes" id="UP000663852">
    <property type="component" value="Unassembled WGS sequence"/>
</dbReference>
<evidence type="ECO:0000256" key="1">
    <source>
        <dbReference type="ARBA" id="ARBA00022443"/>
    </source>
</evidence>
<dbReference type="GO" id="GO:0035591">
    <property type="term" value="F:signaling adaptor activity"/>
    <property type="evidence" value="ECO:0007669"/>
    <property type="project" value="TreeGrafter"/>
</dbReference>
<dbReference type="AlphaFoldDB" id="A0A815WRQ3"/>
<evidence type="ECO:0000313" key="10">
    <source>
        <dbReference type="Proteomes" id="UP000663828"/>
    </source>
</evidence>
<dbReference type="GO" id="GO:0030971">
    <property type="term" value="F:receptor tyrosine kinase binding"/>
    <property type="evidence" value="ECO:0007669"/>
    <property type="project" value="TreeGrafter"/>
</dbReference>
<dbReference type="Pfam" id="PF07653">
    <property type="entry name" value="SH3_2"/>
    <property type="match status" value="1"/>
</dbReference>
<evidence type="ECO:0000256" key="5">
    <source>
        <dbReference type="SAM" id="MobiDB-lite"/>
    </source>
</evidence>
<feature type="compositionally biased region" description="Polar residues" evidence="5">
    <location>
        <begin position="117"/>
        <end position="137"/>
    </location>
</feature>
<evidence type="ECO:0000259" key="6">
    <source>
        <dbReference type="PROSITE" id="PS50001"/>
    </source>
</evidence>
<dbReference type="PRINTS" id="PR00401">
    <property type="entry name" value="SH2DOMAIN"/>
</dbReference>
<reference evidence="9" key="1">
    <citation type="submission" date="2021-02" db="EMBL/GenBank/DDBJ databases">
        <authorList>
            <person name="Nowell W R."/>
        </authorList>
    </citation>
    <scope>NUCLEOTIDE SEQUENCE</scope>
</reference>
<evidence type="ECO:0000313" key="9">
    <source>
        <dbReference type="EMBL" id="CAF1545296.1"/>
    </source>
</evidence>
<dbReference type="GO" id="GO:0016477">
    <property type="term" value="P:cell migration"/>
    <property type="evidence" value="ECO:0007669"/>
    <property type="project" value="TreeGrafter"/>
</dbReference>
<dbReference type="Proteomes" id="UP000663828">
    <property type="component" value="Unassembled WGS sequence"/>
</dbReference>
<dbReference type="Gene3D" id="2.30.30.40">
    <property type="entry name" value="SH3 Domains"/>
    <property type="match status" value="1"/>
</dbReference>
<dbReference type="SUPFAM" id="SSF50044">
    <property type="entry name" value="SH3-domain"/>
    <property type="match status" value="1"/>
</dbReference>
<keyword evidence="2 3" id="KW-0727">SH2 domain</keyword>
<dbReference type="SMART" id="SM00252">
    <property type="entry name" value="SH2"/>
    <property type="match status" value="1"/>
</dbReference>
<dbReference type="PANTHER" id="PTHR19969:SF5">
    <property type="entry name" value="CRK-LIKE PROTEIN"/>
    <property type="match status" value="1"/>
</dbReference>
<dbReference type="Pfam" id="PF00017">
    <property type="entry name" value="SH2"/>
    <property type="match status" value="1"/>
</dbReference>
<protein>
    <submittedName>
        <fullName evidence="9">Uncharacterized protein</fullName>
    </submittedName>
</protein>
<dbReference type="PANTHER" id="PTHR19969">
    <property type="entry name" value="SH2-SH3 ADAPTOR PROTEIN-RELATED"/>
    <property type="match status" value="1"/>
</dbReference>
<dbReference type="PROSITE" id="PS50002">
    <property type="entry name" value="SH3"/>
    <property type="match status" value="1"/>
</dbReference>
<dbReference type="InterPro" id="IPR000980">
    <property type="entry name" value="SH2"/>
</dbReference>
<dbReference type="SMART" id="SM00326">
    <property type="entry name" value="SH3"/>
    <property type="match status" value="1"/>
</dbReference>
<dbReference type="InterPro" id="IPR051184">
    <property type="entry name" value="Tyrosine-phos_adapter"/>
</dbReference>
<dbReference type="GO" id="GO:0007167">
    <property type="term" value="P:enzyme-linked receptor protein signaling pathway"/>
    <property type="evidence" value="ECO:0007669"/>
    <property type="project" value="TreeGrafter"/>
</dbReference>
<name>A0A815WRQ3_ADIRI</name>
<dbReference type="SUPFAM" id="SSF55550">
    <property type="entry name" value="SH2 domain"/>
    <property type="match status" value="1"/>
</dbReference>
<comment type="caution">
    <text evidence="9">The sequence shown here is derived from an EMBL/GenBank/DDBJ whole genome shotgun (WGS) entry which is preliminary data.</text>
</comment>
<feature type="domain" description="SH2" evidence="6">
    <location>
        <begin position="16"/>
        <end position="108"/>
    </location>
</feature>
<dbReference type="OrthoDB" id="9204160at2759"/>
<dbReference type="Gene3D" id="3.30.505.10">
    <property type="entry name" value="SH2 domain"/>
    <property type="match status" value="1"/>
</dbReference>
<evidence type="ECO:0000256" key="4">
    <source>
        <dbReference type="PROSITE-ProRule" id="PRU00192"/>
    </source>
</evidence>
<accession>A0A815WRQ3</accession>
<keyword evidence="1 4" id="KW-0728">SH3 domain</keyword>
<organism evidence="9 10">
    <name type="scientific">Adineta ricciae</name>
    <name type="common">Rotifer</name>
    <dbReference type="NCBI Taxonomy" id="249248"/>
    <lineage>
        <taxon>Eukaryota</taxon>
        <taxon>Metazoa</taxon>
        <taxon>Spiralia</taxon>
        <taxon>Gnathifera</taxon>
        <taxon>Rotifera</taxon>
        <taxon>Eurotatoria</taxon>
        <taxon>Bdelloidea</taxon>
        <taxon>Adinetida</taxon>
        <taxon>Adinetidae</taxon>
        <taxon>Adineta</taxon>
    </lineage>
</organism>
<dbReference type="EMBL" id="CAJNOJ010000244">
    <property type="protein sequence ID" value="CAF1331080.1"/>
    <property type="molecule type" value="Genomic_DNA"/>
</dbReference>